<dbReference type="GO" id="GO:0005576">
    <property type="term" value="C:extracellular region"/>
    <property type="evidence" value="ECO:0007669"/>
    <property type="project" value="UniProtKB-SubCell"/>
</dbReference>
<dbReference type="GO" id="GO:0042742">
    <property type="term" value="P:defense response to bacterium"/>
    <property type="evidence" value="ECO:0007669"/>
    <property type="project" value="UniProtKB-UniRule"/>
</dbReference>
<evidence type="ECO:0000313" key="12">
    <source>
        <dbReference type="Proteomes" id="UP000233220"/>
    </source>
</evidence>
<evidence type="ECO:0000259" key="10">
    <source>
        <dbReference type="Pfam" id="PF13841"/>
    </source>
</evidence>
<keyword evidence="12" id="KW-1185">Reference proteome</keyword>
<dbReference type="PANTHER" id="PTHR15001">
    <property type="entry name" value="BETA-DEFENSIN 123-RELATED"/>
    <property type="match status" value="1"/>
</dbReference>
<dbReference type="OMA" id="NTCWRTK"/>
<keyword evidence="5 9" id="KW-0732">Signal</keyword>
<feature type="domain" description="Beta-defensin" evidence="10">
    <location>
        <begin position="36"/>
        <end position="65"/>
    </location>
</feature>
<gene>
    <name evidence="11" type="primary">DEFB135</name>
</gene>
<evidence type="ECO:0000256" key="9">
    <source>
        <dbReference type="RuleBase" id="RU231113"/>
    </source>
</evidence>
<dbReference type="STRING" id="39432.ENSSBOP00000002645"/>
<keyword evidence="7 9" id="KW-0044">Antibiotic</keyword>
<evidence type="ECO:0000256" key="5">
    <source>
        <dbReference type="ARBA" id="ARBA00022729"/>
    </source>
</evidence>
<name>A0A2K6S5I8_SAIBB</name>
<keyword evidence="6 9" id="KW-0211">Defensin</keyword>
<keyword evidence="4 9" id="KW-0929">Antimicrobial</keyword>
<dbReference type="Proteomes" id="UP000233220">
    <property type="component" value="Unplaced"/>
</dbReference>
<dbReference type="Pfam" id="PF13841">
    <property type="entry name" value="Defensin_beta_2"/>
    <property type="match status" value="1"/>
</dbReference>
<evidence type="ECO:0000313" key="11">
    <source>
        <dbReference type="Ensembl" id="ENSSBOP00000002645.1"/>
    </source>
</evidence>
<dbReference type="GeneTree" id="ENSGT00530000064429"/>
<proteinExistence type="inferred from homology"/>
<dbReference type="InterPro" id="IPR050544">
    <property type="entry name" value="Beta-defensin"/>
</dbReference>
<dbReference type="CTD" id="613209"/>
<keyword evidence="3 9" id="KW-0964">Secreted</keyword>
<evidence type="ECO:0000256" key="4">
    <source>
        <dbReference type="ARBA" id="ARBA00022529"/>
    </source>
</evidence>
<accession>A0A2K6S5I8</accession>
<sequence length="77" mass="8636">MVTRSVLLGLVVLVLLSYVPPGRSGPNAYIRKAFATCWRLHGTCRPKCLKNEEYHILCDTTFLCCVNPKQMPILTGK</sequence>
<dbReference type="AlphaFoldDB" id="A0A2K6S5I8"/>
<protein>
    <recommendedName>
        <fullName evidence="9">Beta-defensin</fullName>
    </recommendedName>
</protein>
<comment type="function">
    <text evidence="9">Has antibacterial activity.</text>
</comment>
<evidence type="ECO:0000256" key="3">
    <source>
        <dbReference type="ARBA" id="ARBA00022525"/>
    </source>
</evidence>
<comment type="subcellular location">
    <subcellularLocation>
        <location evidence="1 9">Secreted</location>
    </subcellularLocation>
</comment>
<dbReference type="Ensembl" id="ENSSBOT00000014972.1">
    <property type="protein sequence ID" value="ENSSBOP00000002645.1"/>
    <property type="gene ID" value="ENSSBOG00000013706.1"/>
</dbReference>
<feature type="signal peptide" evidence="9">
    <location>
        <begin position="1"/>
        <end position="24"/>
    </location>
</feature>
<dbReference type="PANTHER" id="PTHR15001:SF10">
    <property type="entry name" value="BETA-DEFENSIN 135"/>
    <property type="match status" value="1"/>
</dbReference>
<comment type="similarity">
    <text evidence="2 9">Belongs to the beta-defensin family.</text>
</comment>
<reference evidence="11" key="2">
    <citation type="submission" date="2025-09" db="UniProtKB">
        <authorList>
            <consortium name="Ensembl"/>
        </authorList>
    </citation>
    <scope>IDENTIFICATION</scope>
</reference>
<dbReference type="Gene3D" id="3.10.360.10">
    <property type="entry name" value="Antimicrobial Peptide, Beta-defensin 2, Chain A"/>
    <property type="match status" value="1"/>
</dbReference>
<keyword evidence="8" id="KW-1015">Disulfide bond</keyword>
<evidence type="ECO:0000256" key="8">
    <source>
        <dbReference type="ARBA" id="ARBA00023157"/>
    </source>
</evidence>
<evidence type="ECO:0000256" key="2">
    <source>
        <dbReference type="ARBA" id="ARBA00007371"/>
    </source>
</evidence>
<organism evidence="11 12">
    <name type="scientific">Saimiri boliviensis boliviensis</name>
    <name type="common">Bolivian squirrel monkey</name>
    <dbReference type="NCBI Taxonomy" id="39432"/>
    <lineage>
        <taxon>Eukaryota</taxon>
        <taxon>Metazoa</taxon>
        <taxon>Chordata</taxon>
        <taxon>Craniata</taxon>
        <taxon>Vertebrata</taxon>
        <taxon>Euteleostomi</taxon>
        <taxon>Mammalia</taxon>
        <taxon>Eutheria</taxon>
        <taxon>Euarchontoglires</taxon>
        <taxon>Primates</taxon>
        <taxon>Haplorrhini</taxon>
        <taxon>Platyrrhini</taxon>
        <taxon>Cebidae</taxon>
        <taxon>Saimiriinae</taxon>
        <taxon>Saimiri</taxon>
    </lineage>
</organism>
<evidence type="ECO:0000256" key="7">
    <source>
        <dbReference type="ARBA" id="ARBA00023022"/>
    </source>
</evidence>
<feature type="chain" id="PRO_5014207160" description="Beta-defensin" evidence="9">
    <location>
        <begin position="25"/>
        <end position="77"/>
    </location>
</feature>
<reference evidence="11" key="1">
    <citation type="submission" date="2025-08" db="UniProtKB">
        <authorList>
            <consortium name="Ensembl"/>
        </authorList>
    </citation>
    <scope>IDENTIFICATION</scope>
</reference>
<dbReference type="InterPro" id="IPR025933">
    <property type="entry name" value="Beta_defensin_dom"/>
</dbReference>
<evidence type="ECO:0000256" key="6">
    <source>
        <dbReference type="ARBA" id="ARBA00022940"/>
    </source>
</evidence>
<dbReference type="GO" id="GO:0045087">
    <property type="term" value="P:innate immune response"/>
    <property type="evidence" value="ECO:0007669"/>
    <property type="project" value="InterPro"/>
</dbReference>
<evidence type="ECO:0000256" key="1">
    <source>
        <dbReference type="ARBA" id="ARBA00004613"/>
    </source>
</evidence>